<feature type="transmembrane region" description="Helical" evidence="8">
    <location>
        <begin position="60"/>
        <end position="80"/>
    </location>
</feature>
<feature type="transmembrane region" description="Helical" evidence="8">
    <location>
        <begin position="152"/>
        <end position="174"/>
    </location>
</feature>
<dbReference type="InterPro" id="IPR001958">
    <property type="entry name" value="Tet-R_TetA/multi-R_MdtG-like"/>
</dbReference>
<dbReference type="InterPro" id="IPR036259">
    <property type="entry name" value="MFS_trans_sf"/>
</dbReference>
<evidence type="ECO:0000259" key="9">
    <source>
        <dbReference type="PROSITE" id="PS50850"/>
    </source>
</evidence>
<evidence type="ECO:0000256" key="7">
    <source>
        <dbReference type="SAM" id="MobiDB-lite"/>
    </source>
</evidence>
<organism evidence="10 11">
    <name type="scientific">Stereocaulon virgatum</name>
    <dbReference type="NCBI Taxonomy" id="373712"/>
    <lineage>
        <taxon>Eukaryota</taxon>
        <taxon>Fungi</taxon>
        <taxon>Dikarya</taxon>
        <taxon>Ascomycota</taxon>
        <taxon>Pezizomycotina</taxon>
        <taxon>Lecanoromycetes</taxon>
        <taxon>OSLEUM clade</taxon>
        <taxon>Lecanoromycetidae</taxon>
        <taxon>Lecanorales</taxon>
        <taxon>Lecanorineae</taxon>
        <taxon>Stereocaulaceae</taxon>
        <taxon>Stereocaulon</taxon>
    </lineage>
</organism>
<dbReference type="CDD" id="cd17325">
    <property type="entry name" value="MFS_MdtG_SLC18_like"/>
    <property type="match status" value="1"/>
</dbReference>
<feature type="transmembrane region" description="Helical" evidence="8">
    <location>
        <begin position="358"/>
        <end position="377"/>
    </location>
</feature>
<feature type="domain" description="Major facilitator superfamily (MFS) profile" evidence="9">
    <location>
        <begin position="21"/>
        <end position="492"/>
    </location>
</feature>
<dbReference type="EMBL" id="JBEFKJ010000034">
    <property type="protein sequence ID" value="KAL2038085.1"/>
    <property type="molecule type" value="Genomic_DNA"/>
</dbReference>
<dbReference type="PRINTS" id="PR01035">
    <property type="entry name" value="TCRTETA"/>
</dbReference>
<feature type="transmembrane region" description="Helical" evidence="8">
    <location>
        <begin position="471"/>
        <end position="490"/>
    </location>
</feature>
<dbReference type="PANTHER" id="PTHR23506:SF23">
    <property type="entry name" value="GH10249P"/>
    <property type="match status" value="1"/>
</dbReference>
<dbReference type="PANTHER" id="PTHR23506">
    <property type="entry name" value="GH10249P"/>
    <property type="match status" value="1"/>
</dbReference>
<reference evidence="10 11" key="1">
    <citation type="submission" date="2024-09" db="EMBL/GenBank/DDBJ databases">
        <title>Rethinking Asexuality: The Enigmatic Case of Functional Sexual Genes in Lepraria (Stereocaulaceae).</title>
        <authorList>
            <person name="Doellman M."/>
            <person name="Sun Y."/>
            <person name="Barcenas-Pena A."/>
            <person name="Lumbsch H.T."/>
            <person name="Grewe F."/>
        </authorList>
    </citation>
    <scope>NUCLEOTIDE SEQUENCE [LARGE SCALE GENOMIC DNA]</scope>
    <source>
        <strain evidence="10 11">Mercado 3170</strain>
    </source>
</reference>
<dbReference type="InterPro" id="IPR050930">
    <property type="entry name" value="MFS_Vesicular_Transporter"/>
</dbReference>
<feature type="transmembrane region" description="Helical" evidence="8">
    <location>
        <begin position="389"/>
        <end position="411"/>
    </location>
</feature>
<dbReference type="SUPFAM" id="SSF103473">
    <property type="entry name" value="MFS general substrate transporter"/>
    <property type="match status" value="1"/>
</dbReference>
<keyword evidence="6 8" id="KW-0472">Membrane</keyword>
<accession>A0ABR3ZZ50</accession>
<proteinExistence type="inferred from homology"/>
<dbReference type="InterPro" id="IPR020846">
    <property type="entry name" value="MFS_dom"/>
</dbReference>
<feature type="transmembrane region" description="Helical" evidence="8">
    <location>
        <begin position="289"/>
        <end position="311"/>
    </location>
</feature>
<evidence type="ECO:0000313" key="11">
    <source>
        <dbReference type="Proteomes" id="UP001590950"/>
    </source>
</evidence>
<evidence type="ECO:0000256" key="3">
    <source>
        <dbReference type="ARBA" id="ARBA00022448"/>
    </source>
</evidence>
<dbReference type="PROSITE" id="PS50850">
    <property type="entry name" value="MFS"/>
    <property type="match status" value="1"/>
</dbReference>
<feature type="transmembrane region" description="Helical" evidence="8">
    <location>
        <begin position="331"/>
        <end position="351"/>
    </location>
</feature>
<evidence type="ECO:0000256" key="5">
    <source>
        <dbReference type="ARBA" id="ARBA00022989"/>
    </source>
</evidence>
<keyword evidence="4 8" id="KW-0812">Transmembrane</keyword>
<comment type="similarity">
    <text evidence="2">Belongs to the major facilitator superfamily. Vesicular transporter family.</text>
</comment>
<sequence>MHSEESSQPYLLEIRSSKFFVYTVINLAVFTDAYLYGLIIPILPFALVERVHLHEEEVQQWIGLLLAAYGAGLIIGAPIAGWFADRTSSRRVPYLVGLVALAFATLAFSLGHSTVVLFVGRLIQGASSAAVHTVGMAILADTVGQDGIGPAMGFVGMSIALGVVLGPILGGILYHHCGYLAVFTSAYALVGLDFLFRVFMMTEKDSRPRQPIVQINHQDYGTISDDAILPGNPASQDDVVSTSHPESSCLLWTPSTPRLTESNTSASSQQPPAYTILNRKPSNPQRYPIIVLLTSSRMLAALLGEFMQSLILTGLESILPLRIKTIFGYNSMQVALVFLSLSFSTFVGPVVGHLSDRMGAKIMVCLGFVYAAPLIILLRLVDHDGESELILLCCLLFLLGIALNMVLTPVWSEVSYLIDDRVTEEPGIFGSKGAYAQAFSLMNVAYASGSLIGPLTGSFLVEILGWNDVTLATGILCALCVLPCLFATGGKRAQKSSVRMEGEVNDGFS</sequence>
<evidence type="ECO:0000256" key="2">
    <source>
        <dbReference type="ARBA" id="ARBA00006829"/>
    </source>
</evidence>
<evidence type="ECO:0000256" key="8">
    <source>
        <dbReference type="SAM" id="Phobius"/>
    </source>
</evidence>
<evidence type="ECO:0000313" key="10">
    <source>
        <dbReference type="EMBL" id="KAL2038085.1"/>
    </source>
</evidence>
<evidence type="ECO:0000256" key="6">
    <source>
        <dbReference type="ARBA" id="ARBA00023136"/>
    </source>
</evidence>
<feature type="transmembrane region" description="Helical" evidence="8">
    <location>
        <begin position="20"/>
        <end position="48"/>
    </location>
</feature>
<dbReference type="Pfam" id="PF07690">
    <property type="entry name" value="MFS_1"/>
    <property type="match status" value="1"/>
</dbReference>
<feature type="region of interest" description="Disordered" evidence="7">
    <location>
        <begin position="255"/>
        <end position="274"/>
    </location>
</feature>
<dbReference type="Proteomes" id="UP001590950">
    <property type="component" value="Unassembled WGS sequence"/>
</dbReference>
<feature type="transmembrane region" description="Helical" evidence="8">
    <location>
        <begin position="444"/>
        <end position="465"/>
    </location>
</feature>
<evidence type="ECO:0000256" key="4">
    <source>
        <dbReference type="ARBA" id="ARBA00022692"/>
    </source>
</evidence>
<protein>
    <recommendedName>
        <fullName evidence="9">Major facilitator superfamily (MFS) profile domain-containing protein</fullName>
    </recommendedName>
</protein>
<feature type="compositionally biased region" description="Polar residues" evidence="7">
    <location>
        <begin position="255"/>
        <end position="272"/>
    </location>
</feature>
<keyword evidence="5 8" id="KW-1133">Transmembrane helix</keyword>
<dbReference type="InterPro" id="IPR011701">
    <property type="entry name" value="MFS"/>
</dbReference>
<gene>
    <name evidence="10" type="ORF">N7G274_009032</name>
</gene>
<feature type="transmembrane region" description="Helical" evidence="8">
    <location>
        <begin position="122"/>
        <end position="140"/>
    </location>
</feature>
<evidence type="ECO:0000256" key="1">
    <source>
        <dbReference type="ARBA" id="ARBA00004141"/>
    </source>
</evidence>
<keyword evidence="3" id="KW-0813">Transport</keyword>
<comment type="subcellular location">
    <subcellularLocation>
        <location evidence="1">Membrane</location>
        <topology evidence="1">Multi-pass membrane protein</topology>
    </subcellularLocation>
</comment>
<comment type="caution">
    <text evidence="10">The sequence shown here is derived from an EMBL/GenBank/DDBJ whole genome shotgun (WGS) entry which is preliminary data.</text>
</comment>
<feature type="transmembrane region" description="Helical" evidence="8">
    <location>
        <begin position="180"/>
        <end position="200"/>
    </location>
</feature>
<feature type="transmembrane region" description="Helical" evidence="8">
    <location>
        <begin position="92"/>
        <end position="110"/>
    </location>
</feature>
<dbReference type="Gene3D" id="1.20.1250.20">
    <property type="entry name" value="MFS general substrate transporter like domains"/>
    <property type="match status" value="1"/>
</dbReference>
<keyword evidence="11" id="KW-1185">Reference proteome</keyword>
<name>A0ABR3ZZ50_9LECA</name>